<accession>A0A380JFV6</accession>
<organism evidence="3 4">
    <name type="scientific">Streptococcus downei MFe28</name>
    <dbReference type="NCBI Taxonomy" id="764290"/>
    <lineage>
        <taxon>Bacteria</taxon>
        <taxon>Bacillati</taxon>
        <taxon>Bacillota</taxon>
        <taxon>Bacilli</taxon>
        <taxon>Lactobacillales</taxon>
        <taxon>Streptococcaceae</taxon>
        <taxon>Streptococcus</taxon>
    </lineage>
</organism>
<dbReference type="GO" id="GO:0016853">
    <property type="term" value="F:isomerase activity"/>
    <property type="evidence" value="ECO:0007669"/>
    <property type="project" value="UniProtKB-KW"/>
</dbReference>
<dbReference type="Proteomes" id="UP000254082">
    <property type="component" value="Unassembled WGS sequence"/>
</dbReference>
<name>A0A380JFV6_STRDO</name>
<feature type="compositionally biased region" description="Low complexity" evidence="1">
    <location>
        <begin position="200"/>
        <end position="215"/>
    </location>
</feature>
<feature type="region of interest" description="Disordered" evidence="1">
    <location>
        <begin position="189"/>
        <end position="221"/>
    </location>
</feature>
<proteinExistence type="predicted"/>
<dbReference type="EMBL" id="UHFA01000002">
    <property type="protein sequence ID" value="SUN37177.1"/>
    <property type="molecule type" value="Genomic_DNA"/>
</dbReference>
<dbReference type="RefSeq" id="WP_115325154.1">
    <property type="nucleotide sequence ID" value="NZ_UHFA01000002.1"/>
</dbReference>
<dbReference type="AlphaFoldDB" id="A0A380JFV6"/>
<keyword evidence="2" id="KW-0472">Membrane</keyword>
<protein>
    <submittedName>
        <fullName evidence="3">Parvulin-like peptidyl-prolyl isomerase</fullName>
    </submittedName>
</protein>
<keyword evidence="2" id="KW-1133">Transmembrane helix</keyword>
<keyword evidence="2" id="KW-0812">Transmembrane</keyword>
<reference evidence="3 4" key="1">
    <citation type="submission" date="2018-06" db="EMBL/GenBank/DDBJ databases">
        <authorList>
            <consortium name="Pathogen Informatics"/>
            <person name="Doyle S."/>
        </authorList>
    </citation>
    <scope>NUCLEOTIDE SEQUENCE [LARGE SCALE GENOMIC DNA]</scope>
    <source>
        <strain evidence="4">NCTC 11391</strain>
    </source>
</reference>
<keyword evidence="3" id="KW-0413">Isomerase</keyword>
<evidence type="ECO:0000256" key="2">
    <source>
        <dbReference type="SAM" id="Phobius"/>
    </source>
</evidence>
<evidence type="ECO:0000256" key="1">
    <source>
        <dbReference type="SAM" id="MobiDB-lite"/>
    </source>
</evidence>
<feature type="transmembrane region" description="Helical" evidence="2">
    <location>
        <begin position="12"/>
        <end position="32"/>
    </location>
</feature>
<evidence type="ECO:0000313" key="4">
    <source>
        <dbReference type="Proteomes" id="UP000254082"/>
    </source>
</evidence>
<evidence type="ECO:0000313" key="3">
    <source>
        <dbReference type="EMBL" id="SUN37177.1"/>
    </source>
</evidence>
<sequence>MIDTVKVKFFKTVGVFVAVIVVFLLGFSFGQIGHKGSTTQTKQLKSHKMAQGSELTDDYIKQFLIAYYTKKDLGENRDRYKPFMTDGLYNGTISQEDEPTNQTYKGYVVNFKFDSAQIYIDKADKTAIVTVRYTNDIYKTKGSKKDAQLDVDNKLTMKLSYTNTNGKYLLNDMSTLLIADSSNGGGSDGTLSYGTVIPGSSSSSSSDADSTTDTNTDSDND</sequence>
<keyword evidence="4" id="KW-1185">Reference proteome</keyword>
<gene>
    <name evidence="3" type="ORF">NCTC11391_01955</name>
</gene>
<dbReference type="OrthoDB" id="2229849at2"/>